<evidence type="ECO:0000313" key="1">
    <source>
        <dbReference type="EMBL" id="SHH37672.1"/>
    </source>
</evidence>
<dbReference type="AlphaFoldDB" id="A0A1M5SGE5"/>
<evidence type="ECO:0008006" key="3">
    <source>
        <dbReference type="Google" id="ProtNLM"/>
    </source>
</evidence>
<organism evidence="1 2">
    <name type="scientific">Desulfofustis glycolicus DSM 9705</name>
    <dbReference type="NCBI Taxonomy" id="1121409"/>
    <lineage>
        <taxon>Bacteria</taxon>
        <taxon>Pseudomonadati</taxon>
        <taxon>Thermodesulfobacteriota</taxon>
        <taxon>Desulfobulbia</taxon>
        <taxon>Desulfobulbales</taxon>
        <taxon>Desulfocapsaceae</taxon>
        <taxon>Desulfofustis</taxon>
    </lineage>
</organism>
<evidence type="ECO:0000313" key="2">
    <source>
        <dbReference type="Proteomes" id="UP000184139"/>
    </source>
</evidence>
<reference evidence="1 2" key="1">
    <citation type="submission" date="2016-11" db="EMBL/GenBank/DDBJ databases">
        <authorList>
            <person name="Jaros S."/>
            <person name="Januszkiewicz K."/>
            <person name="Wedrychowicz H."/>
        </authorList>
    </citation>
    <scope>NUCLEOTIDE SEQUENCE [LARGE SCALE GENOMIC DNA]</scope>
    <source>
        <strain evidence="1 2">DSM 9705</strain>
    </source>
</reference>
<sequence length="199" mass="22332">MKQSADRFVAGASPPSTRSVMAHRFNPFEDRLSRDIRNDLSASLPQVLENRCLDGARSVAEAYLQNNPAEIYRDYIERRLTAYHLVLESLAPSGPPAPLMTAAILWDLGLFFEVHEVLELHWLQATGDLKQLLQALIRAAGVYIYLEAGYPQRSAKIAAKAVPVLRRLQDMAAEQLQIEAMIAALEEPLDTTPPRLRRE</sequence>
<dbReference type="EMBL" id="FQXS01000001">
    <property type="protein sequence ID" value="SHH37672.1"/>
    <property type="molecule type" value="Genomic_DNA"/>
</dbReference>
<dbReference type="SUPFAM" id="SSF140663">
    <property type="entry name" value="TTHA0068-like"/>
    <property type="match status" value="1"/>
</dbReference>
<dbReference type="InterPro" id="IPR023203">
    <property type="entry name" value="TTHA0068_sf"/>
</dbReference>
<dbReference type="InterPro" id="IPR005500">
    <property type="entry name" value="DUF309"/>
</dbReference>
<gene>
    <name evidence="1" type="ORF">SAMN02745124_00343</name>
</gene>
<accession>A0A1M5SGE5</accession>
<dbReference type="Pfam" id="PF03745">
    <property type="entry name" value="DUF309"/>
    <property type="match status" value="1"/>
</dbReference>
<name>A0A1M5SGE5_9BACT</name>
<keyword evidence="2" id="KW-1185">Reference proteome</keyword>
<dbReference type="Proteomes" id="UP000184139">
    <property type="component" value="Unassembled WGS sequence"/>
</dbReference>
<dbReference type="Gene3D" id="1.10.3450.10">
    <property type="entry name" value="TTHA0068-like"/>
    <property type="match status" value="1"/>
</dbReference>
<proteinExistence type="predicted"/>
<protein>
    <recommendedName>
        <fullName evidence="3">DUF309 domain-containing protein</fullName>
    </recommendedName>
</protein>